<keyword evidence="11" id="KW-1185">Reference proteome</keyword>
<dbReference type="InterPro" id="IPR001128">
    <property type="entry name" value="Cyt_P450"/>
</dbReference>
<protein>
    <recommendedName>
        <fullName evidence="12">Cytochrome P450</fullName>
    </recommendedName>
</protein>
<evidence type="ECO:0000256" key="2">
    <source>
        <dbReference type="ARBA" id="ARBA00010617"/>
    </source>
</evidence>
<dbReference type="AlphaFoldDB" id="T1KC29"/>
<evidence type="ECO:0000256" key="6">
    <source>
        <dbReference type="ARBA" id="ARBA00023004"/>
    </source>
</evidence>
<dbReference type="GO" id="GO:0004497">
    <property type="term" value="F:monooxygenase activity"/>
    <property type="evidence" value="ECO:0007669"/>
    <property type="project" value="UniProtKB-KW"/>
</dbReference>
<evidence type="ECO:0000256" key="1">
    <source>
        <dbReference type="ARBA" id="ARBA00001971"/>
    </source>
</evidence>
<keyword evidence="4 8" id="KW-0479">Metal-binding</keyword>
<dbReference type="GO" id="GO:0005506">
    <property type="term" value="F:iron ion binding"/>
    <property type="evidence" value="ECO:0007669"/>
    <property type="project" value="InterPro"/>
</dbReference>
<dbReference type="InterPro" id="IPR017972">
    <property type="entry name" value="Cyt_P450_CS"/>
</dbReference>
<dbReference type="Gene3D" id="1.10.630.10">
    <property type="entry name" value="Cytochrome P450"/>
    <property type="match status" value="1"/>
</dbReference>
<keyword evidence="7 9" id="KW-0503">Monooxygenase</keyword>
<dbReference type="EnsemblMetazoa" id="tetur08g06170.1">
    <property type="protein sequence ID" value="tetur08g06170.1"/>
    <property type="gene ID" value="tetur08g06170"/>
</dbReference>
<dbReference type="GO" id="GO:0016705">
    <property type="term" value="F:oxidoreductase activity, acting on paired donors, with incorporation or reduction of molecular oxygen"/>
    <property type="evidence" value="ECO:0007669"/>
    <property type="project" value="InterPro"/>
</dbReference>
<dbReference type="HOGENOM" id="CLU_001570_5_1_1"/>
<feature type="binding site" description="axial binding residue" evidence="8">
    <location>
        <position position="378"/>
    </location>
    <ligand>
        <name>heme</name>
        <dbReference type="ChEBI" id="CHEBI:30413"/>
    </ligand>
    <ligandPart>
        <name>Fe</name>
        <dbReference type="ChEBI" id="CHEBI:18248"/>
    </ligandPart>
</feature>
<keyword evidence="5 9" id="KW-0560">Oxidoreductase</keyword>
<keyword evidence="6 8" id="KW-0408">Iron</keyword>
<dbReference type="Proteomes" id="UP000015104">
    <property type="component" value="Unassembled WGS sequence"/>
</dbReference>
<evidence type="ECO:0000256" key="3">
    <source>
        <dbReference type="ARBA" id="ARBA00022617"/>
    </source>
</evidence>
<name>T1KC29_TETUR</name>
<dbReference type="GO" id="GO:0020037">
    <property type="term" value="F:heme binding"/>
    <property type="evidence" value="ECO:0007669"/>
    <property type="project" value="InterPro"/>
</dbReference>
<dbReference type="eggNOG" id="KOG0157">
    <property type="taxonomic scope" value="Eukaryota"/>
</dbReference>
<dbReference type="InterPro" id="IPR036396">
    <property type="entry name" value="Cyt_P450_sf"/>
</dbReference>
<evidence type="ECO:0000313" key="11">
    <source>
        <dbReference type="Proteomes" id="UP000015104"/>
    </source>
</evidence>
<organism evidence="10 11">
    <name type="scientific">Tetranychus urticae</name>
    <name type="common">Two-spotted spider mite</name>
    <dbReference type="NCBI Taxonomy" id="32264"/>
    <lineage>
        <taxon>Eukaryota</taxon>
        <taxon>Metazoa</taxon>
        <taxon>Ecdysozoa</taxon>
        <taxon>Arthropoda</taxon>
        <taxon>Chelicerata</taxon>
        <taxon>Arachnida</taxon>
        <taxon>Acari</taxon>
        <taxon>Acariformes</taxon>
        <taxon>Trombidiformes</taxon>
        <taxon>Prostigmata</taxon>
        <taxon>Eleutherengona</taxon>
        <taxon>Raphignathae</taxon>
        <taxon>Tetranychoidea</taxon>
        <taxon>Tetranychidae</taxon>
        <taxon>Tetranychus</taxon>
    </lineage>
</organism>
<evidence type="ECO:0000256" key="5">
    <source>
        <dbReference type="ARBA" id="ARBA00023002"/>
    </source>
</evidence>
<dbReference type="InterPro" id="IPR050196">
    <property type="entry name" value="Cytochrome_P450_Monoox"/>
</dbReference>
<evidence type="ECO:0000256" key="7">
    <source>
        <dbReference type="ARBA" id="ARBA00023033"/>
    </source>
</evidence>
<dbReference type="SUPFAM" id="SSF48264">
    <property type="entry name" value="Cytochrome P450"/>
    <property type="match status" value="1"/>
</dbReference>
<comment type="cofactor">
    <cofactor evidence="1 8">
        <name>heme</name>
        <dbReference type="ChEBI" id="CHEBI:30413"/>
    </cofactor>
</comment>
<dbReference type="PANTHER" id="PTHR24291:SF50">
    <property type="entry name" value="BIFUNCTIONAL ALBAFLAVENONE MONOOXYGENASE_TERPENE SYNTHASE"/>
    <property type="match status" value="1"/>
</dbReference>
<sequence length="432" mass="49868">MKVDNEGVFVFWLGWYPMVAITDYKGAEAVLSKPNQKKGEEYKFLGLQDGIVASHGQKWRARRRMIDPFFNAKSLTSYIPLMNQAFSLVTKDLKEEKVETIDMAHNIHIGSLNVIMESTMSIPVDSMKDYKKVILSDLESVEKIALTRILNPILWFDKIFFQTKGGKFFKEAVDRFDAVLIDKITERLDSRKLKVDEKEQKMRHDLIDLLAVHHDPNSNDVTQSIDIEGMKAEIVNVIIAGHDSIAAGIRWTLFLLGNHIECQEILYNEIATSFADDQYPTTLDEINRLTYLDQCVKESMRLYPPIPLTSYQLEYDAEVGKYVVPKGTAVAFSFYTIHRDEKIWENPNQFDPDRFSPERYSKIPRYGYIPFGLGKRSCVGQKFAMIEMKVFIIHLIKHYSWISTKNVDEVKFAMDVSTKPLEPLNIKLTPRN</sequence>
<dbReference type="PRINTS" id="PR00385">
    <property type="entry name" value="P450"/>
</dbReference>
<accession>T1KC29</accession>
<dbReference type="PRINTS" id="PR00463">
    <property type="entry name" value="EP450I"/>
</dbReference>
<proteinExistence type="inferred from homology"/>
<dbReference type="PANTHER" id="PTHR24291">
    <property type="entry name" value="CYTOCHROME P450 FAMILY 4"/>
    <property type="match status" value="1"/>
</dbReference>
<dbReference type="EMBL" id="CAEY01001958">
    <property type="status" value="NOT_ANNOTATED_CDS"/>
    <property type="molecule type" value="Genomic_DNA"/>
</dbReference>
<dbReference type="PROSITE" id="PS00086">
    <property type="entry name" value="CYTOCHROME_P450"/>
    <property type="match status" value="1"/>
</dbReference>
<evidence type="ECO:0000256" key="9">
    <source>
        <dbReference type="RuleBase" id="RU000461"/>
    </source>
</evidence>
<reference evidence="10" key="2">
    <citation type="submission" date="2015-06" db="UniProtKB">
        <authorList>
            <consortium name="EnsemblMetazoa"/>
        </authorList>
    </citation>
    <scope>IDENTIFICATION</scope>
</reference>
<evidence type="ECO:0000313" key="10">
    <source>
        <dbReference type="EnsemblMetazoa" id="tetur08g06170.1"/>
    </source>
</evidence>
<dbReference type="InterPro" id="IPR002401">
    <property type="entry name" value="Cyt_P450_E_grp-I"/>
</dbReference>
<evidence type="ECO:0000256" key="8">
    <source>
        <dbReference type="PIRSR" id="PIRSR602401-1"/>
    </source>
</evidence>
<dbReference type="Pfam" id="PF00067">
    <property type="entry name" value="p450"/>
    <property type="match status" value="1"/>
</dbReference>
<comment type="similarity">
    <text evidence="2 9">Belongs to the cytochrome P450 family.</text>
</comment>
<keyword evidence="3 8" id="KW-0349">Heme</keyword>
<evidence type="ECO:0008006" key="12">
    <source>
        <dbReference type="Google" id="ProtNLM"/>
    </source>
</evidence>
<evidence type="ECO:0000256" key="4">
    <source>
        <dbReference type="ARBA" id="ARBA00022723"/>
    </source>
</evidence>
<reference evidence="11" key="1">
    <citation type="submission" date="2011-08" db="EMBL/GenBank/DDBJ databases">
        <authorList>
            <person name="Rombauts S."/>
        </authorList>
    </citation>
    <scope>NUCLEOTIDE SEQUENCE</scope>
    <source>
        <strain evidence="11">London</strain>
    </source>
</reference>